<dbReference type="SUPFAM" id="SSF52540">
    <property type="entry name" value="P-loop containing nucleoside triphosphate hydrolases"/>
    <property type="match status" value="1"/>
</dbReference>
<organism evidence="4">
    <name type="scientific">marine metagenome</name>
    <dbReference type="NCBI Taxonomy" id="408172"/>
    <lineage>
        <taxon>unclassified sequences</taxon>
        <taxon>metagenomes</taxon>
        <taxon>ecological metagenomes</taxon>
    </lineage>
</organism>
<dbReference type="PROSITE" id="PS50893">
    <property type="entry name" value="ABC_TRANSPORTER_2"/>
    <property type="match status" value="1"/>
</dbReference>
<dbReference type="GO" id="GO:0005524">
    <property type="term" value="F:ATP binding"/>
    <property type="evidence" value="ECO:0007669"/>
    <property type="project" value="UniProtKB-KW"/>
</dbReference>
<dbReference type="InterPro" id="IPR050334">
    <property type="entry name" value="Molybdenum_import_ModC"/>
</dbReference>
<keyword evidence="1" id="KW-0547">Nucleotide-binding</keyword>
<dbReference type="InterPro" id="IPR003439">
    <property type="entry name" value="ABC_transporter-like_ATP-bd"/>
</dbReference>
<dbReference type="InterPro" id="IPR027417">
    <property type="entry name" value="P-loop_NTPase"/>
</dbReference>
<dbReference type="AlphaFoldDB" id="A0A381Q4R7"/>
<gene>
    <name evidence="4" type="ORF">METZ01_LOCUS25457</name>
</gene>
<evidence type="ECO:0000256" key="1">
    <source>
        <dbReference type="ARBA" id="ARBA00022741"/>
    </source>
</evidence>
<dbReference type="PANTHER" id="PTHR43514:SF4">
    <property type="entry name" value="ABC TRANSPORTER I FAMILY MEMBER 10"/>
    <property type="match status" value="1"/>
</dbReference>
<evidence type="ECO:0000313" key="4">
    <source>
        <dbReference type="EMBL" id="SUZ72603.1"/>
    </source>
</evidence>
<dbReference type="Gene3D" id="3.40.50.300">
    <property type="entry name" value="P-loop containing nucleotide triphosphate hydrolases"/>
    <property type="match status" value="1"/>
</dbReference>
<dbReference type="GO" id="GO:0016887">
    <property type="term" value="F:ATP hydrolysis activity"/>
    <property type="evidence" value="ECO:0007669"/>
    <property type="project" value="InterPro"/>
</dbReference>
<evidence type="ECO:0000256" key="2">
    <source>
        <dbReference type="ARBA" id="ARBA00022840"/>
    </source>
</evidence>
<dbReference type="EMBL" id="UINC01001151">
    <property type="protein sequence ID" value="SUZ72603.1"/>
    <property type="molecule type" value="Genomic_DNA"/>
</dbReference>
<dbReference type="PANTHER" id="PTHR43514">
    <property type="entry name" value="ABC TRANSPORTER I FAMILY MEMBER 10"/>
    <property type="match status" value="1"/>
</dbReference>
<dbReference type="Pfam" id="PF00005">
    <property type="entry name" value="ABC_tran"/>
    <property type="match status" value="1"/>
</dbReference>
<dbReference type="PROSITE" id="PS00211">
    <property type="entry name" value="ABC_TRANSPORTER_1"/>
    <property type="match status" value="1"/>
</dbReference>
<evidence type="ECO:0000259" key="3">
    <source>
        <dbReference type="PROSITE" id="PS50893"/>
    </source>
</evidence>
<name>A0A381Q4R7_9ZZZZ</name>
<dbReference type="InterPro" id="IPR003593">
    <property type="entry name" value="AAA+_ATPase"/>
</dbReference>
<feature type="domain" description="ABC transporter" evidence="3">
    <location>
        <begin position="1"/>
        <end position="223"/>
    </location>
</feature>
<keyword evidence="2" id="KW-0067">ATP-binding</keyword>
<reference evidence="4" key="1">
    <citation type="submission" date="2018-05" db="EMBL/GenBank/DDBJ databases">
        <authorList>
            <person name="Lanie J.A."/>
            <person name="Ng W.-L."/>
            <person name="Kazmierczak K.M."/>
            <person name="Andrzejewski T.M."/>
            <person name="Davidsen T.M."/>
            <person name="Wayne K.J."/>
            <person name="Tettelin H."/>
            <person name="Glass J.I."/>
            <person name="Rusch D."/>
            <person name="Podicherti R."/>
            <person name="Tsui H.-C.T."/>
            <person name="Winkler M.E."/>
        </authorList>
    </citation>
    <scope>NUCLEOTIDE SEQUENCE</scope>
</reference>
<proteinExistence type="predicted"/>
<sequence>MRTSIVLDMLVRLDAFNLEVHEHLDSEVVALFGPTGSGKTTMLETIAGLQHALQGEIRIGSHLLFSSRAGVDVPVWQRRVGYVPQDVALFPHMDVRRNITYGHSPSSVLSFDRVVDLLDIEPLFSRPITVLSGGERQRVAIARALLSSPNILLLDEPLTGFDNVFRQEALRYLGRLRNELDIPMFYVSHDKNEILEIADWVIVIERGQVERAGEPCTVLSEHA</sequence>
<dbReference type="SMART" id="SM00382">
    <property type="entry name" value="AAA"/>
    <property type="match status" value="1"/>
</dbReference>
<protein>
    <recommendedName>
        <fullName evidence="3">ABC transporter domain-containing protein</fullName>
    </recommendedName>
</protein>
<accession>A0A381Q4R7</accession>
<dbReference type="InterPro" id="IPR017871">
    <property type="entry name" value="ABC_transporter-like_CS"/>
</dbReference>